<feature type="compositionally biased region" description="Basic residues" evidence="5">
    <location>
        <begin position="248"/>
        <end position="258"/>
    </location>
</feature>
<dbReference type="OrthoDB" id="514967at2759"/>
<dbReference type="GO" id="GO:0005634">
    <property type="term" value="C:nucleus"/>
    <property type="evidence" value="ECO:0007669"/>
    <property type="project" value="InterPro"/>
</dbReference>
<evidence type="ECO:0000256" key="1">
    <source>
        <dbReference type="ARBA" id="ARBA00022723"/>
    </source>
</evidence>
<evidence type="ECO:0000313" key="7">
    <source>
        <dbReference type="EMBL" id="TVU14651.1"/>
    </source>
</evidence>
<feature type="non-terminal residue" evidence="7">
    <location>
        <position position="1"/>
    </location>
</feature>
<keyword evidence="3" id="KW-0862">Zinc</keyword>
<dbReference type="PANTHER" id="PTHR31251">
    <property type="entry name" value="SQUAMOSA PROMOTER-BINDING-LIKE PROTEIN 4"/>
    <property type="match status" value="1"/>
</dbReference>
<dbReference type="GO" id="GO:0003677">
    <property type="term" value="F:DNA binding"/>
    <property type="evidence" value="ECO:0007669"/>
    <property type="project" value="InterPro"/>
</dbReference>
<feature type="region of interest" description="Disordered" evidence="5">
    <location>
        <begin position="227"/>
        <end position="276"/>
    </location>
</feature>
<keyword evidence="2 4" id="KW-0863">Zinc-finger</keyword>
<dbReference type="Pfam" id="PF03110">
    <property type="entry name" value="SBP"/>
    <property type="match status" value="1"/>
</dbReference>
<dbReference type="SUPFAM" id="SSF103612">
    <property type="entry name" value="SBT domain"/>
    <property type="match status" value="1"/>
</dbReference>
<dbReference type="AlphaFoldDB" id="A0A5J9TVH3"/>
<dbReference type="PROSITE" id="PS51141">
    <property type="entry name" value="ZF_SBP"/>
    <property type="match status" value="1"/>
</dbReference>
<evidence type="ECO:0000259" key="6">
    <source>
        <dbReference type="PROSITE" id="PS51141"/>
    </source>
</evidence>
<evidence type="ECO:0000256" key="5">
    <source>
        <dbReference type="SAM" id="MobiDB-lite"/>
    </source>
</evidence>
<sequence length="387" mass="42534">MMMNQAAANACGGEHPDIVAPGNPVPLPPTPSLFLPVMDQLESRSFLRSEQHNSSDNMEATVDPGLHAPASNAVADYTSHYVHDHDTIQFYPHAPPYLAVGNPYSTYLPTLQEYYFPTLLDEDMASFGTAPHAQLGLNYGGYRTCYFPQRGGYAYGHHPPRCQVDGCMADLSKAKRYHRRHRVCENHSKAPVVITAGAIMPQRFCQQCSRFHEVDEFDDEKKSCRQRLADHNRRRRKPKPSGTDHVALKRRAHAKKSATAKNEASSSKNMGAGDVLGTQELGSASKEHDGSISLGEVAREPVYPKGKAPMKQHACACVPQQNLQQGFPLMLSPAGSGTGTCLPQNQQVSGGNTSQVQEPCLAFHQQHQHGNIILQLGQTAFDLDFNH</sequence>
<dbReference type="Gramene" id="TVU14651">
    <property type="protein sequence ID" value="TVU14651"/>
    <property type="gene ID" value="EJB05_38133"/>
</dbReference>
<protein>
    <recommendedName>
        <fullName evidence="6">SBP-type domain-containing protein</fullName>
    </recommendedName>
</protein>
<dbReference type="EMBL" id="RWGY01000031">
    <property type="protein sequence ID" value="TVU14651.1"/>
    <property type="molecule type" value="Genomic_DNA"/>
</dbReference>
<evidence type="ECO:0000313" key="8">
    <source>
        <dbReference type="Proteomes" id="UP000324897"/>
    </source>
</evidence>
<evidence type="ECO:0000256" key="3">
    <source>
        <dbReference type="ARBA" id="ARBA00022833"/>
    </source>
</evidence>
<dbReference type="InterPro" id="IPR036893">
    <property type="entry name" value="SBP_sf"/>
</dbReference>
<accession>A0A5J9TVH3</accession>
<dbReference type="Gene3D" id="4.10.1100.10">
    <property type="entry name" value="Transcription factor, SBP-box domain"/>
    <property type="match status" value="1"/>
</dbReference>
<name>A0A5J9TVH3_9POAL</name>
<proteinExistence type="predicted"/>
<feature type="compositionally biased region" description="Polar residues" evidence="5">
    <location>
        <begin position="259"/>
        <end position="269"/>
    </location>
</feature>
<organism evidence="7 8">
    <name type="scientific">Eragrostis curvula</name>
    <name type="common">weeping love grass</name>
    <dbReference type="NCBI Taxonomy" id="38414"/>
    <lineage>
        <taxon>Eukaryota</taxon>
        <taxon>Viridiplantae</taxon>
        <taxon>Streptophyta</taxon>
        <taxon>Embryophyta</taxon>
        <taxon>Tracheophyta</taxon>
        <taxon>Spermatophyta</taxon>
        <taxon>Magnoliopsida</taxon>
        <taxon>Liliopsida</taxon>
        <taxon>Poales</taxon>
        <taxon>Poaceae</taxon>
        <taxon>PACMAD clade</taxon>
        <taxon>Chloridoideae</taxon>
        <taxon>Eragrostideae</taxon>
        <taxon>Eragrostidinae</taxon>
        <taxon>Eragrostis</taxon>
    </lineage>
</organism>
<dbReference type="Proteomes" id="UP000324897">
    <property type="component" value="Unassembled WGS sequence"/>
</dbReference>
<dbReference type="InterPro" id="IPR004333">
    <property type="entry name" value="SBP_dom"/>
</dbReference>
<keyword evidence="8" id="KW-1185">Reference proteome</keyword>
<evidence type="ECO:0000256" key="2">
    <source>
        <dbReference type="ARBA" id="ARBA00022771"/>
    </source>
</evidence>
<dbReference type="PANTHER" id="PTHR31251:SF198">
    <property type="entry name" value="SQUAMOSA PROMOTER-BINDING-LIKE PROTEIN 8"/>
    <property type="match status" value="1"/>
</dbReference>
<reference evidence="7 8" key="1">
    <citation type="journal article" date="2019" name="Sci. Rep.">
        <title>A high-quality genome of Eragrostis curvula grass provides insights into Poaceae evolution and supports new strategies to enhance forage quality.</title>
        <authorList>
            <person name="Carballo J."/>
            <person name="Santos B.A.C.M."/>
            <person name="Zappacosta D."/>
            <person name="Garbus I."/>
            <person name="Selva J.P."/>
            <person name="Gallo C.A."/>
            <person name="Diaz A."/>
            <person name="Albertini E."/>
            <person name="Caccamo M."/>
            <person name="Echenique V."/>
        </authorList>
    </citation>
    <scope>NUCLEOTIDE SEQUENCE [LARGE SCALE GENOMIC DNA]</scope>
    <source>
        <strain evidence="8">cv. Victoria</strain>
        <tissue evidence="7">Leaf</tissue>
    </source>
</reference>
<keyword evidence="1" id="KW-0479">Metal-binding</keyword>
<gene>
    <name evidence="7" type="ORF">EJB05_38133</name>
</gene>
<feature type="region of interest" description="Disordered" evidence="5">
    <location>
        <begin position="47"/>
        <end position="66"/>
    </location>
</feature>
<dbReference type="InterPro" id="IPR044817">
    <property type="entry name" value="SBP-like"/>
</dbReference>
<evidence type="ECO:0000256" key="4">
    <source>
        <dbReference type="PROSITE-ProRule" id="PRU00470"/>
    </source>
</evidence>
<feature type="domain" description="SBP-type" evidence="6">
    <location>
        <begin position="159"/>
        <end position="238"/>
    </location>
</feature>
<dbReference type="GO" id="GO:0008270">
    <property type="term" value="F:zinc ion binding"/>
    <property type="evidence" value="ECO:0007669"/>
    <property type="project" value="UniProtKB-KW"/>
</dbReference>
<comment type="caution">
    <text evidence="7">The sequence shown here is derived from an EMBL/GenBank/DDBJ whole genome shotgun (WGS) entry which is preliminary data.</text>
</comment>